<dbReference type="EMBL" id="CP059491">
    <property type="protein sequence ID" value="QMT01827.1"/>
    <property type="molecule type" value="Genomic_DNA"/>
</dbReference>
<accession>A0A7D7R2U3</accession>
<dbReference type="AlphaFoldDB" id="A0A7D7R2U3"/>
<dbReference type="InterPro" id="IPR045727">
    <property type="entry name" value="DUF6081"/>
</dbReference>
<dbReference type="Proteomes" id="UP000515663">
    <property type="component" value="Chromosome"/>
</dbReference>
<name>A0A7D7R2U3_9ACTN</name>
<keyword evidence="2" id="KW-1185">Reference proteome</keyword>
<reference evidence="2" key="1">
    <citation type="submission" date="2020-07" db="EMBL/GenBank/DDBJ databases">
        <title>novel species isolated from the respiratory tract of Marmot.</title>
        <authorList>
            <person name="Zhang G."/>
        </authorList>
    </citation>
    <scope>NUCLEOTIDE SEQUENCE [LARGE SCALE GENOMIC DNA]</scope>
    <source>
        <strain evidence="2">686</strain>
    </source>
</reference>
<proteinExistence type="predicted"/>
<dbReference type="Pfam" id="PF19559">
    <property type="entry name" value="DUF6081"/>
    <property type="match status" value="1"/>
</dbReference>
<evidence type="ECO:0000313" key="1">
    <source>
        <dbReference type="EMBL" id="QMT01827.1"/>
    </source>
</evidence>
<organism evidence="1 2">
    <name type="scientific">Gordonia jinghuaiqii</name>
    <dbReference type="NCBI Taxonomy" id="2758710"/>
    <lineage>
        <taxon>Bacteria</taxon>
        <taxon>Bacillati</taxon>
        <taxon>Actinomycetota</taxon>
        <taxon>Actinomycetes</taxon>
        <taxon>Mycobacteriales</taxon>
        <taxon>Gordoniaceae</taxon>
        <taxon>Gordonia</taxon>
    </lineage>
</organism>
<protein>
    <recommendedName>
        <fullName evidence="3">GH16 domain-containing protein</fullName>
    </recommendedName>
</protein>
<dbReference type="RefSeq" id="WP_188330784.1">
    <property type="nucleotide sequence ID" value="NZ_CP059491.1"/>
</dbReference>
<evidence type="ECO:0000313" key="2">
    <source>
        <dbReference type="Proteomes" id="UP000515663"/>
    </source>
</evidence>
<sequence>MTITDDIASPHYDDFAGTELDTDKWMFLEYPLPDGSSHVCAEPNAQVSVGDGAYAVRIERFDNHHGVQIIDNPKHLLFTTKAFELPAVGQSRFSVRMSAEGLNTTAYDYRDGFAAFNVLDLVDGWVFDLAASSDRIFAIHERLPFPGVVAPFTHCVDAPLSGLNTEPGAEHRYSVALDREARTVVWEVDGQPVYWIADADVPERVQVGFGVFTLHPVQDDSSVSLRGQGFSARWRDLTVEIPNSA</sequence>
<evidence type="ECO:0008006" key="3">
    <source>
        <dbReference type="Google" id="ProtNLM"/>
    </source>
</evidence>
<dbReference type="KEGG" id="gji:H1R19_01045"/>
<gene>
    <name evidence="1" type="ORF">H1R19_01045</name>
</gene>